<keyword evidence="4" id="KW-1185">Reference proteome</keyword>
<reference evidence="3" key="1">
    <citation type="submission" date="2020-01" db="EMBL/GenBank/DDBJ databases">
        <title>Development of genomics and gene disruption for Polysphondylium violaceum indicates a role for the polyketide synthase stlB in stalk morphogenesis.</title>
        <authorList>
            <person name="Narita B."/>
            <person name="Kawabe Y."/>
            <person name="Kin K."/>
            <person name="Saito T."/>
            <person name="Gibbs R."/>
            <person name="Kuspa A."/>
            <person name="Muzny D."/>
            <person name="Queller D."/>
            <person name="Richards S."/>
            <person name="Strassman J."/>
            <person name="Sucgang R."/>
            <person name="Worley K."/>
            <person name="Schaap P."/>
        </authorList>
    </citation>
    <scope>NUCLEOTIDE SEQUENCE</scope>
    <source>
        <strain evidence="3">QSvi11</strain>
    </source>
</reference>
<proteinExistence type="predicted"/>
<sequence length="348" mass="39603">MVDSVLTDGGVAVFGTDTADNNNNNNNNNNNTNFIYINNIYNINGGINEMLSLSPPPLLANNTSTSASLNTTATTSSISAPTTSSSSTLNSDINNSQNNMVNDDDNDSSIENDIEEEQEEPLEFIIKFRYPKSTEQKVVITRLKRSLCFNNIYPYHLRDYIPKNVFIESIRKINSKSHRPFYFIIAVHCILLLFCLGLLLVGLLPRINKVSIVIFTALIVVSFFYFIYDLLVINSRYLQNIELELDNLNTTTFQSDSIEWKLVKRSFIDFHRKKVTKLWIEINLPENGPVKSIDASCLSFSDIAISFDPNEIPIVKDHNYYYSMDSSLDSNRNSFKYNNNHSSNTIYQ</sequence>
<dbReference type="OrthoDB" id="10618613at2759"/>
<feature type="region of interest" description="Disordered" evidence="1">
    <location>
        <begin position="72"/>
        <end position="109"/>
    </location>
</feature>
<dbReference type="Proteomes" id="UP000695562">
    <property type="component" value="Unassembled WGS sequence"/>
</dbReference>
<accession>A0A8J4Q453</accession>
<evidence type="ECO:0000256" key="1">
    <source>
        <dbReference type="SAM" id="MobiDB-lite"/>
    </source>
</evidence>
<keyword evidence="2" id="KW-0812">Transmembrane</keyword>
<organism evidence="3 4">
    <name type="scientific">Polysphondylium violaceum</name>
    <dbReference type="NCBI Taxonomy" id="133409"/>
    <lineage>
        <taxon>Eukaryota</taxon>
        <taxon>Amoebozoa</taxon>
        <taxon>Evosea</taxon>
        <taxon>Eumycetozoa</taxon>
        <taxon>Dictyostelia</taxon>
        <taxon>Dictyosteliales</taxon>
        <taxon>Dictyosteliaceae</taxon>
        <taxon>Polysphondylium</taxon>
    </lineage>
</organism>
<name>A0A8J4Q453_9MYCE</name>
<evidence type="ECO:0000256" key="2">
    <source>
        <dbReference type="SAM" id="Phobius"/>
    </source>
</evidence>
<comment type="caution">
    <text evidence="3">The sequence shown here is derived from an EMBL/GenBank/DDBJ whole genome shotgun (WGS) entry which is preliminary data.</text>
</comment>
<evidence type="ECO:0000313" key="3">
    <source>
        <dbReference type="EMBL" id="KAF2077844.1"/>
    </source>
</evidence>
<dbReference type="EMBL" id="AJWJ01000017">
    <property type="protein sequence ID" value="KAF2077844.1"/>
    <property type="molecule type" value="Genomic_DNA"/>
</dbReference>
<keyword evidence="2" id="KW-1133">Transmembrane helix</keyword>
<feature type="transmembrane region" description="Helical" evidence="2">
    <location>
        <begin position="181"/>
        <end position="204"/>
    </location>
</feature>
<keyword evidence="2" id="KW-0472">Membrane</keyword>
<protein>
    <submittedName>
        <fullName evidence="3">Uncharacterized protein</fullName>
    </submittedName>
</protein>
<feature type="compositionally biased region" description="Low complexity" evidence="1">
    <location>
        <begin position="72"/>
        <end position="101"/>
    </location>
</feature>
<dbReference type="AlphaFoldDB" id="A0A8J4Q453"/>
<evidence type="ECO:0000313" key="4">
    <source>
        <dbReference type="Proteomes" id="UP000695562"/>
    </source>
</evidence>
<feature type="transmembrane region" description="Helical" evidence="2">
    <location>
        <begin position="210"/>
        <end position="228"/>
    </location>
</feature>
<gene>
    <name evidence="3" type="ORF">CYY_000806</name>
</gene>